<gene>
    <name evidence="1" type="ORF">TI39_contig348g00008</name>
</gene>
<keyword evidence="2" id="KW-1185">Reference proteome</keyword>
<dbReference type="OrthoDB" id="5413827at2759"/>
<evidence type="ECO:0000313" key="1">
    <source>
        <dbReference type="EMBL" id="KJX99887.1"/>
    </source>
</evidence>
<reference evidence="1 2" key="1">
    <citation type="submission" date="2015-03" db="EMBL/GenBank/DDBJ databases">
        <title>RNA-seq based gene annotation and comparative genomics of four Zymoseptoria species reveal species-specific pathogenicity related genes and transposable element activity.</title>
        <authorList>
            <person name="Grandaubert J."/>
            <person name="Bhattacharyya A."/>
            <person name="Stukenbrock E.H."/>
        </authorList>
    </citation>
    <scope>NUCLEOTIDE SEQUENCE [LARGE SCALE GENOMIC DNA]</scope>
    <source>
        <strain evidence="1 2">Zb18110</strain>
    </source>
</reference>
<sequence length="332" mass="37539">MTDPTPPLLRLPKELRLQIYDYILSSHTIHIAGRIDPDLLAYQRRTLAQQGYLQPLARSTYTKAFHTLCTNGPIEAEAYSLSTLPVVPPTQRTASHDRADLILRSYHCRHKPCLDFISDYTSNDYSRSLSPSPCDDDCRAFREQGRKCTHYARLLKAHGHASSGGLRVLHPASRLDLSILLVNKQIHAETNLIPYARNTFDFTDLDVLWTFVASISSSQVSALGKIELSYWTVGMLREARKSLPGLRSVIIDHSHPQSPESAYDRKAYLNYTVGQNIGSTEGVVDVAKVFWSRNRSREEGWSGPDEFREKRREDAVVVERALMGVKEESGRL</sequence>
<comment type="caution">
    <text evidence="1">The sequence shown here is derived from an EMBL/GenBank/DDBJ whole genome shotgun (WGS) entry which is preliminary data.</text>
</comment>
<dbReference type="PANTHER" id="PTHR38790">
    <property type="entry name" value="2EXR DOMAIN-CONTAINING PROTEIN-RELATED"/>
    <property type="match status" value="1"/>
</dbReference>
<name>A0A0F4GS66_9PEZI</name>
<accession>A0A0F4GS66</accession>
<dbReference type="AlphaFoldDB" id="A0A0F4GS66"/>
<evidence type="ECO:0000313" key="2">
    <source>
        <dbReference type="Proteomes" id="UP000033647"/>
    </source>
</evidence>
<protein>
    <submittedName>
        <fullName evidence="1">Uncharacterized protein</fullName>
    </submittedName>
</protein>
<dbReference type="EMBL" id="LAFY01000340">
    <property type="protein sequence ID" value="KJX99887.1"/>
    <property type="molecule type" value="Genomic_DNA"/>
</dbReference>
<dbReference type="Proteomes" id="UP000033647">
    <property type="component" value="Unassembled WGS sequence"/>
</dbReference>
<proteinExistence type="predicted"/>
<organism evidence="1 2">
    <name type="scientific">Zymoseptoria brevis</name>
    <dbReference type="NCBI Taxonomy" id="1047168"/>
    <lineage>
        <taxon>Eukaryota</taxon>
        <taxon>Fungi</taxon>
        <taxon>Dikarya</taxon>
        <taxon>Ascomycota</taxon>
        <taxon>Pezizomycotina</taxon>
        <taxon>Dothideomycetes</taxon>
        <taxon>Dothideomycetidae</taxon>
        <taxon>Mycosphaerellales</taxon>
        <taxon>Mycosphaerellaceae</taxon>
        <taxon>Zymoseptoria</taxon>
    </lineage>
</organism>